<reference evidence="7 8" key="1">
    <citation type="submission" date="2019-10" db="EMBL/GenBank/DDBJ databases">
        <title>The Genome Sequence of Clostridium tarantellae Isolated from Fish Brain.</title>
        <authorList>
            <person name="Bano L."/>
            <person name="Kiel M."/>
            <person name="Sales G."/>
            <person name="Doxey A.C."/>
            <person name="Mansfield M.J."/>
            <person name="Schiavone M."/>
            <person name="Rossetto O."/>
            <person name="Pirazzini M."/>
            <person name="Dobrindt U."/>
            <person name="Montecucco C."/>
        </authorList>
    </citation>
    <scope>NUCLEOTIDE SEQUENCE [LARGE SCALE GENOMIC DNA]</scope>
    <source>
        <strain evidence="7 8">DSM 3997</strain>
    </source>
</reference>
<dbReference type="RefSeq" id="WP_152890228.1">
    <property type="nucleotide sequence ID" value="NZ_WHJC01000144.1"/>
</dbReference>
<dbReference type="InterPro" id="IPR017853">
    <property type="entry name" value="GH"/>
</dbReference>
<evidence type="ECO:0000259" key="6">
    <source>
        <dbReference type="PROSITE" id="PS50222"/>
    </source>
</evidence>
<dbReference type="InterPro" id="IPR000421">
    <property type="entry name" value="FA58C"/>
</dbReference>
<accession>A0A6I1MV41</accession>
<dbReference type="PROSITE" id="PS50022">
    <property type="entry name" value="FA58C_3"/>
    <property type="match status" value="1"/>
</dbReference>
<dbReference type="InterPro" id="IPR040605">
    <property type="entry name" value="Glyco_hydro2_dom5"/>
</dbReference>
<dbReference type="Gene3D" id="3.20.20.80">
    <property type="entry name" value="Glycosidases"/>
    <property type="match status" value="1"/>
</dbReference>
<keyword evidence="4" id="KW-0732">Signal</keyword>
<evidence type="ECO:0000313" key="7">
    <source>
        <dbReference type="EMBL" id="MPQ44069.1"/>
    </source>
</evidence>
<dbReference type="InterPro" id="IPR049487">
    <property type="entry name" value="BgaA-like_CBM"/>
</dbReference>
<evidence type="ECO:0000256" key="2">
    <source>
        <dbReference type="ARBA" id="ARBA00022801"/>
    </source>
</evidence>
<dbReference type="InterPro" id="IPR018247">
    <property type="entry name" value="EF_Hand_1_Ca_BS"/>
</dbReference>
<comment type="caution">
    <text evidence="7">The sequence shown here is derived from an EMBL/GenBank/DDBJ whole genome shotgun (WGS) entry which is preliminary data.</text>
</comment>
<dbReference type="InterPro" id="IPR013783">
    <property type="entry name" value="Ig-like_fold"/>
</dbReference>
<dbReference type="InterPro" id="IPR032311">
    <property type="entry name" value="DUF4982"/>
</dbReference>
<dbReference type="InterPro" id="IPR006103">
    <property type="entry name" value="Glyco_hydro_2_cat"/>
</dbReference>
<dbReference type="GO" id="GO:0004553">
    <property type="term" value="F:hydrolase activity, hydrolyzing O-glycosyl compounds"/>
    <property type="evidence" value="ECO:0007669"/>
    <property type="project" value="InterPro"/>
</dbReference>
<dbReference type="Proteomes" id="UP000430345">
    <property type="component" value="Unassembled WGS sequence"/>
</dbReference>
<dbReference type="Gene3D" id="2.60.120.260">
    <property type="entry name" value="Galactose-binding domain-like"/>
    <property type="match status" value="3"/>
</dbReference>
<keyword evidence="3" id="KW-0326">Glycosidase</keyword>
<dbReference type="PANTHER" id="PTHR42732:SF1">
    <property type="entry name" value="BETA-MANNOSIDASE"/>
    <property type="match status" value="1"/>
</dbReference>
<dbReference type="Gene3D" id="1.10.1330.10">
    <property type="entry name" value="Dockerin domain"/>
    <property type="match status" value="1"/>
</dbReference>
<dbReference type="InterPro" id="IPR051913">
    <property type="entry name" value="GH2_Domain-Containing"/>
</dbReference>
<dbReference type="PROSITE" id="PS50222">
    <property type="entry name" value="EF_HAND_2"/>
    <property type="match status" value="1"/>
</dbReference>
<comment type="similarity">
    <text evidence="1">Belongs to the glycosyl hydrolase 2 family.</text>
</comment>
<dbReference type="Pfam" id="PF18565">
    <property type="entry name" value="Glyco_hydro2_C5"/>
    <property type="match status" value="1"/>
</dbReference>
<dbReference type="SMR" id="A0A6I1MV41"/>
<protein>
    <submittedName>
        <fullName evidence="7">DUF4982 domain-containing protein</fullName>
    </submittedName>
</protein>
<feature type="domain" description="EF-hand" evidence="6">
    <location>
        <begin position="1793"/>
        <end position="1828"/>
    </location>
</feature>
<dbReference type="InterPro" id="IPR036156">
    <property type="entry name" value="Beta-gal/glucu_dom_sf"/>
</dbReference>
<organism evidence="7 8">
    <name type="scientific">Clostridium tarantellae</name>
    <dbReference type="NCBI Taxonomy" id="39493"/>
    <lineage>
        <taxon>Bacteria</taxon>
        <taxon>Bacillati</taxon>
        <taxon>Bacillota</taxon>
        <taxon>Clostridia</taxon>
        <taxon>Eubacteriales</taxon>
        <taxon>Clostridiaceae</taxon>
        <taxon>Clostridium</taxon>
    </lineage>
</organism>
<feature type="chain" id="PRO_5026304926" evidence="4">
    <location>
        <begin position="25"/>
        <end position="1855"/>
    </location>
</feature>
<evidence type="ECO:0000256" key="4">
    <source>
        <dbReference type="SAM" id="SignalP"/>
    </source>
</evidence>
<gene>
    <name evidence="7" type="ORF">GBZ86_09875</name>
</gene>
<dbReference type="Gene3D" id="1.20.1270.90">
    <property type="entry name" value="AF1782-like"/>
    <property type="match status" value="1"/>
</dbReference>
<keyword evidence="8" id="KW-1185">Reference proteome</keyword>
<feature type="signal peptide" evidence="4">
    <location>
        <begin position="1"/>
        <end position="24"/>
    </location>
</feature>
<dbReference type="InterPro" id="IPR008979">
    <property type="entry name" value="Galactose-bd-like_sf"/>
</dbReference>
<dbReference type="InterPro" id="IPR002048">
    <property type="entry name" value="EF_hand_dom"/>
</dbReference>
<dbReference type="PANTHER" id="PTHR42732">
    <property type="entry name" value="BETA-GALACTOSIDASE"/>
    <property type="match status" value="1"/>
</dbReference>
<proteinExistence type="inferred from homology"/>
<dbReference type="OrthoDB" id="9762066at2"/>
<dbReference type="InterPro" id="IPR006104">
    <property type="entry name" value="Glyco_hydro_2_N"/>
</dbReference>
<evidence type="ECO:0000256" key="1">
    <source>
        <dbReference type="ARBA" id="ARBA00007401"/>
    </source>
</evidence>
<evidence type="ECO:0000313" key="8">
    <source>
        <dbReference type="Proteomes" id="UP000430345"/>
    </source>
</evidence>
<name>A0A6I1MV41_9CLOT</name>
<dbReference type="PROSITE" id="PS00018">
    <property type="entry name" value="EF_HAND_1"/>
    <property type="match status" value="2"/>
</dbReference>
<dbReference type="SUPFAM" id="SSF51445">
    <property type="entry name" value="(Trans)glycosidases"/>
    <property type="match status" value="1"/>
</dbReference>
<evidence type="ECO:0000259" key="5">
    <source>
        <dbReference type="PROSITE" id="PS50022"/>
    </source>
</evidence>
<dbReference type="PRINTS" id="PR00132">
    <property type="entry name" value="GLHYDRLASE2"/>
</dbReference>
<dbReference type="InterPro" id="IPR006101">
    <property type="entry name" value="Glyco_hydro_2"/>
</dbReference>
<dbReference type="Pfam" id="PF16355">
    <property type="entry name" value="DUF4982"/>
    <property type="match status" value="1"/>
</dbReference>
<dbReference type="GO" id="GO:0000272">
    <property type="term" value="P:polysaccharide catabolic process"/>
    <property type="evidence" value="ECO:0007669"/>
    <property type="project" value="InterPro"/>
</dbReference>
<dbReference type="SUPFAM" id="SSF49785">
    <property type="entry name" value="Galactose-binding domain-like"/>
    <property type="match status" value="3"/>
</dbReference>
<evidence type="ECO:0000256" key="3">
    <source>
        <dbReference type="ARBA" id="ARBA00023295"/>
    </source>
</evidence>
<keyword evidence="2" id="KW-0378">Hydrolase</keyword>
<dbReference type="InterPro" id="IPR036439">
    <property type="entry name" value="Dockerin_dom_sf"/>
</dbReference>
<dbReference type="Pfam" id="PF21606">
    <property type="entry name" value="BgaA-like_CBM"/>
    <property type="match status" value="2"/>
</dbReference>
<dbReference type="EMBL" id="WHJC01000144">
    <property type="protein sequence ID" value="MPQ44069.1"/>
    <property type="molecule type" value="Genomic_DNA"/>
</dbReference>
<dbReference type="InterPro" id="IPR011081">
    <property type="entry name" value="Big_4"/>
</dbReference>
<dbReference type="SUPFAM" id="SSF63446">
    <property type="entry name" value="Type I dockerin domain"/>
    <property type="match status" value="1"/>
</dbReference>
<dbReference type="Pfam" id="PF07532">
    <property type="entry name" value="Big_4"/>
    <property type="match status" value="4"/>
</dbReference>
<sequence>MKKVLALIMTASLITNFSVTSVLATESAKNMEKTITKLKTELIKNDSRKIDFTQDWKFNLGNVNGAESNNFDDSSWRTLDLPHDWSIELDFNPNSVATHEGGWLDGGTAWYRKTFTLEDSMKGKEISIDFDGVYMESEIYVNGTKVGEYQNGYTPFSFNIEDNLKFNGEENIIAVKVVNRQPSSRWYSGSGIYRNVYLTVTDPIHVDRYGTFVTTPTLEEDLKIGNGVNVNVKTEINNTKNIEKTVNIKSKIFSPRGELVSEYETNEVLSVGINNINHNLTVQNPTLWGVYNGNMYKVITEVEMDGNIVDTYETPFGFRYFEFDEDKGFSLNGENMKLNGVCMHHDLGALGSAVNYDAVERQILMLKDMGVNAIRITHNPASNEFIKICEREGILLIDEAFDCWEQSKKTYDYGRFFNQYAKRDIQAMVDRGKNSPSIIMWSIGNEIYDTNNAKGVTIAKNLVKWIKEIDPTRPTTIGEDKYRGNKEDDVPNYHTYRDQVMEAVDIVGYNYSENVYDVHHADNPERKMYGSEISSAVRSRGVYLDPNIPNISDYDNLQTSSYDNSVVGWGRSMEDSTKRDRDRQFSAGQFIWTGFDYIGEPTPFYNSFPAKSSYFGAIDTAGFEKDAFYFYQSQWTEEPMLHLLPHWNWKEGENIKVWAYSNVDTVELFLNGESLGERSFENKTTNYGKNYLETSDGKLHLEWDIPFQKGTIKAVAKKDGVIVAEDEITTAGEAAAIKMTPEKKVIEADGKSLSFIEVDVVDENGIMVPDADNLIEFKVTGGEIVGVDNGNAASVERFKDDKRKAFSGKALLIVQADETEGTVTVEAKSKGLDSDLTTVYKINPSEENNNKIVGIEPILINLTKGEKLNLPTEVEATYGNSNSKMVSVTWDTINEDDFDKIGVVKVKGTVEGTSIKAEAIITIRDIIGVKPYSTVTKVGEVPILPQEAYMIYSDGKEKSSSVVWEEIDPSKYAEVGTYIVEGIVEGTANYKAESRIRVTNETTRTNIALSSAPTKGIGIASQTGSGDSTSHLNDGIISFNNSPKNRWTNWPATSNDWAGIEWKENQTFDNMNLYIYSDSGCEAPTSLVIEYFDGQNWIPVSNMEMTPAVPVNNTKHEITFDTVTTNKIRVNMTPTSGKSLALTEIEIFGELITENDDAKLSEILINGEVLEDFSPDKTEYEIKMPYGAKIPEIKVSTVNNGVETIIPPTSLPGEATITVTSESGKNEQVYTIKFIEEDPYLNEAVISVPDTNVKEDDLIDLDIKAYLVNGELINNNDATIEFITSDKSVVEIRNGQLAIVGGGEAEIYINVTYKDRTVTSNKLNISSTPSNVEKIILSLNEENIITGKGVLPVLPKTITANYNVGLSKEKTVIWDDINPEDYKKVGSFKVYGKVEGTSIKAVANVEVKGEIAIQNISTVTLVGEEPILPGEVTVYYSDGAEVQLPVSWEKLSKRKLSKTGEYTLQGNVEGSNLKATATVRVSEDFEKGLNISRFQNGYDYPRTAASYSNEPPISTSSNDRLSHINNDIISFDDSPHDRWTNWKSNPDKDGWVSVEFGRSGPQEYYVDEMTVNYFTDHGIALPKSAKVQYKQNGEWKNVTGQSLENGEFNNTRVYKFDKVKTSELRLVMNAENGKSLGITELQVYKNDVIKNTNNKASEIKLNGNLISNFNPETLEYEVILNDNDFPKITAKAEENASVTVVPATYKIGKSKIIVTAEDGSSTIYEINFIKNEDKISKEKLEEKINITTELLSGNYTEETLKILNDALNYAKKVYMNEKSTQYEVDSAATMLQDAIDQLVELEISADINKDGKVDIGDLSLAAKYYGQEKSEYDLNGDNIIDEFEINYISGKILEQ</sequence>
<dbReference type="Pfam" id="PF00703">
    <property type="entry name" value="Glyco_hydro_2"/>
    <property type="match status" value="1"/>
</dbReference>
<dbReference type="Pfam" id="PF02836">
    <property type="entry name" value="Glyco_hydro_2_C"/>
    <property type="match status" value="1"/>
</dbReference>
<dbReference type="GO" id="GO:0005509">
    <property type="term" value="F:calcium ion binding"/>
    <property type="evidence" value="ECO:0007669"/>
    <property type="project" value="InterPro"/>
</dbReference>
<dbReference type="SUPFAM" id="SSF49303">
    <property type="entry name" value="beta-Galactosidase/glucuronidase domain"/>
    <property type="match status" value="1"/>
</dbReference>
<dbReference type="Gene3D" id="2.60.40.10">
    <property type="entry name" value="Immunoglobulins"/>
    <property type="match status" value="3"/>
</dbReference>
<dbReference type="Pfam" id="PF02837">
    <property type="entry name" value="Glyco_hydro_2_N"/>
    <property type="match status" value="1"/>
</dbReference>
<dbReference type="InterPro" id="IPR006102">
    <property type="entry name" value="Ig-like_GH2"/>
</dbReference>
<feature type="domain" description="F5/8 type C" evidence="5">
    <location>
        <begin position="1002"/>
        <end position="1150"/>
    </location>
</feature>